<accession>A0ABY9ZXS5</accession>
<evidence type="ECO:0000313" key="1">
    <source>
        <dbReference type="EMBL" id="WNM39171.1"/>
    </source>
</evidence>
<gene>
    <name evidence="1" type="ORF">RMN56_29310</name>
</gene>
<evidence type="ECO:0000313" key="2">
    <source>
        <dbReference type="Proteomes" id="UP001303001"/>
    </source>
</evidence>
<protein>
    <submittedName>
        <fullName evidence="1">Uncharacterized protein</fullName>
    </submittedName>
</protein>
<dbReference type="Proteomes" id="UP001303001">
    <property type="component" value="Chromosome"/>
</dbReference>
<dbReference type="RefSeq" id="WP_313721078.1">
    <property type="nucleotide sequence ID" value="NZ_CP134876.1"/>
</dbReference>
<organism evidence="1 2">
    <name type="scientific">Micromonospora halotolerans</name>
    <dbReference type="NCBI Taxonomy" id="709879"/>
    <lineage>
        <taxon>Bacteria</taxon>
        <taxon>Bacillati</taxon>
        <taxon>Actinomycetota</taxon>
        <taxon>Actinomycetes</taxon>
        <taxon>Micromonosporales</taxon>
        <taxon>Micromonosporaceae</taxon>
        <taxon>Micromonospora</taxon>
    </lineage>
</organism>
<keyword evidence="2" id="KW-1185">Reference proteome</keyword>
<dbReference type="EMBL" id="CP134876">
    <property type="protein sequence ID" value="WNM39171.1"/>
    <property type="molecule type" value="Genomic_DNA"/>
</dbReference>
<name>A0ABY9ZXS5_9ACTN</name>
<sequence length="84" mass="9397">MDNSTGFGFFTGTYDVVNRWRTDFLDPAEGADHSEEFPGVTRASVHFDGRAAPGPAARTGLARCPRRCARMWRLGGERRHRSMP</sequence>
<proteinExistence type="predicted"/>
<reference evidence="1 2" key="1">
    <citation type="submission" date="2023-09" db="EMBL/GenBank/DDBJ databases">
        <title>Micromonospora halotolerans DSM 45598 genome sequence.</title>
        <authorList>
            <person name="Mo P."/>
        </authorList>
    </citation>
    <scope>NUCLEOTIDE SEQUENCE [LARGE SCALE GENOMIC DNA]</scope>
    <source>
        <strain evidence="1 2">DSM 45598</strain>
    </source>
</reference>